<sequence>VDVNSEGLPEDHYVGNIRISNNAGPDVDIPVFLDVVSGGEMTLDLPYSNGWNLVGLPVSTTDNFYLDLFPDAIEGTMYSFDQGYISEEILMNGMGYWLRMDSGGTGSVTGLSLNQLEISLNTGWNLISGLSFSVDVTTINDPQGIIIPLTYYGFVGSYVSTEILEPGTGYWVRTSGEGVIVMNSDGQELRSMDQYSFFDEVNTLTLKNENGSSIQLYFGVELDEEQKQMFSLPPVPPFLSDLDTPVLDVRFDNEYRICPFQGTLNLLSSRETETIDFEIIDGKTWELTH</sequence>
<evidence type="ECO:0000313" key="1">
    <source>
        <dbReference type="EMBL" id="SVD39626.1"/>
    </source>
</evidence>
<dbReference type="EMBL" id="UINC01147989">
    <property type="protein sequence ID" value="SVD39626.1"/>
    <property type="molecule type" value="Genomic_DNA"/>
</dbReference>
<feature type="non-terminal residue" evidence="1">
    <location>
        <position position="1"/>
    </location>
</feature>
<accession>A0A382UZC3</accession>
<proteinExistence type="predicted"/>
<protein>
    <submittedName>
        <fullName evidence="1">Uncharacterized protein</fullName>
    </submittedName>
</protein>
<reference evidence="1" key="1">
    <citation type="submission" date="2018-05" db="EMBL/GenBank/DDBJ databases">
        <authorList>
            <person name="Lanie J.A."/>
            <person name="Ng W.-L."/>
            <person name="Kazmierczak K.M."/>
            <person name="Andrzejewski T.M."/>
            <person name="Davidsen T.M."/>
            <person name="Wayne K.J."/>
            <person name="Tettelin H."/>
            <person name="Glass J.I."/>
            <person name="Rusch D."/>
            <person name="Podicherti R."/>
            <person name="Tsui H.-C.T."/>
            <person name="Winkler M.E."/>
        </authorList>
    </citation>
    <scope>NUCLEOTIDE SEQUENCE</scope>
</reference>
<gene>
    <name evidence="1" type="ORF">METZ01_LOCUS392480</name>
</gene>
<name>A0A382UZC3_9ZZZZ</name>
<dbReference type="AlphaFoldDB" id="A0A382UZC3"/>
<organism evidence="1">
    <name type="scientific">marine metagenome</name>
    <dbReference type="NCBI Taxonomy" id="408172"/>
    <lineage>
        <taxon>unclassified sequences</taxon>
        <taxon>metagenomes</taxon>
        <taxon>ecological metagenomes</taxon>
    </lineage>
</organism>
<feature type="non-terminal residue" evidence="1">
    <location>
        <position position="289"/>
    </location>
</feature>